<accession>A0A8J1ILB7</accession>
<dbReference type="GeneID" id="116406522"/>
<evidence type="ECO:0000256" key="1">
    <source>
        <dbReference type="SAM" id="Coils"/>
    </source>
</evidence>
<dbReference type="AGR" id="Xenbase:XB-GENE-29091607"/>
<feature type="region of interest" description="Disordered" evidence="2">
    <location>
        <begin position="1"/>
        <end position="22"/>
    </location>
</feature>
<evidence type="ECO:0000313" key="4">
    <source>
        <dbReference type="RefSeq" id="XP_031746253.1"/>
    </source>
</evidence>
<dbReference type="AlphaFoldDB" id="A0A8J1ILB7"/>
<reference evidence="4" key="1">
    <citation type="submission" date="2025-08" db="UniProtKB">
        <authorList>
            <consortium name="RefSeq"/>
        </authorList>
    </citation>
    <scope>IDENTIFICATION</scope>
    <source>
        <strain evidence="4">Nigerian</strain>
        <tissue evidence="4">Liver and blood</tissue>
    </source>
</reference>
<name>A0A8J1ILB7_XENTR</name>
<sequence>MRNSSTAKNKDNMTHGFQSQPSFNEIRRLQVPIFEKQGHPVLSNTTSDYHYKLTKPKNEIDELIAKHNEELHAYENQIAKIQIKDGEAVQQNLKYESMGAGKQYRVARIEGEEQKANSVQIQTQFKAQVDELQQKMFSVENIFRTAQLHWLEKQKTFQNDLQNRENIIQNCLKEQKTLISETHSLKYQLQDANRRIKSLEDNIEAEKAAHLESKMNSEVIKLQIHNIERSLEVEKASLVQTVSDLDVIRNQFIKVEAAYNSEKKKAEEFAQKLKQSEHDFCTLGNQLKSDLEQENRMIAKLTAKQNYIEDSSVTMEQELAMKAQPNLEASKKDLGDLHTKCTDQEYQIAVLKMDLKNAQNGWQNEKLKVLECDTEIQKLARAYQNDTEEKFTFLHSLYQRLVAGCGLAKHPQSLLDKFSWMELYTFLEENVDLLISDLNQANEKVSSLEGLCKTKSEVMKDLQKSYEESLKKLSEEIKAQELYWLKHRRDMEEHYTKLLQKVQAKAKKFQSIAEKSQEKNRKSSDNS</sequence>
<keyword evidence="3" id="KW-1185">Reference proteome</keyword>
<dbReference type="Xenbase" id="XB-GENE-29091607">
    <property type="gene designation" value="LOC116406522"/>
</dbReference>
<keyword evidence="1" id="KW-0175">Coiled coil</keyword>
<feature type="coiled-coil region" evidence="1">
    <location>
        <begin position="182"/>
        <end position="209"/>
    </location>
</feature>
<dbReference type="Proteomes" id="UP000008143">
    <property type="component" value="Chromosome 1"/>
</dbReference>
<gene>
    <name evidence="4 5" type="primary">LOC116406522</name>
</gene>
<evidence type="ECO:0000256" key="2">
    <source>
        <dbReference type="SAM" id="MobiDB-lite"/>
    </source>
</evidence>
<feature type="coiled-coil region" evidence="1">
    <location>
        <begin position="259"/>
        <end position="304"/>
    </location>
</feature>
<dbReference type="PANTHER" id="PTHR47899">
    <property type="entry name" value="COILED-COIL DOMAIN-CONTAINING PROTEIN 171"/>
    <property type="match status" value="1"/>
</dbReference>
<dbReference type="InterPro" id="IPR038820">
    <property type="entry name" value="CCDC171"/>
</dbReference>
<proteinExistence type="predicted"/>
<organism evidence="3 4">
    <name type="scientific">Xenopus tropicalis</name>
    <name type="common">Western clawed frog</name>
    <name type="synonym">Silurana tropicalis</name>
    <dbReference type="NCBI Taxonomy" id="8364"/>
    <lineage>
        <taxon>Eukaryota</taxon>
        <taxon>Metazoa</taxon>
        <taxon>Chordata</taxon>
        <taxon>Craniata</taxon>
        <taxon>Vertebrata</taxon>
        <taxon>Euteleostomi</taxon>
        <taxon>Amphibia</taxon>
        <taxon>Batrachia</taxon>
        <taxon>Anura</taxon>
        <taxon>Pipoidea</taxon>
        <taxon>Pipidae</taxon>
        <taxon>Xenopodinae</taxon>
        <taxon>Xenopus</taxon>
        <taxon>Silurana</taxon>
    </lineage>
</organism>
<evidence type="ECO:0000313" key="3">
    <source>
        <dbReference type="Proteomes" id="UP000008143"/>
    </source>
</evidence>
<protein>
    <submittedName>
        <fullName evidence="4">Coiled-coil domain-containing protein 171-like isoform X2</fullName>
    </submittedName>
</protein>
<dbReference type="PANTHER" id="PTHR47899:SF1">
    <property type="entry name" value="COILED-COIL DOMAIN-CONTAINING PROTEIN 171"/>
    <property type="match status" value="1"/>
</dbReference>
<evidence type="ECO:0000313" key="5">
    <source>
        <dbReference type="Xenbase" id="XB-GENE-29091607"/>
    </source>
</evidence>
<dbReference type="RefSeq" id="XP_031746253.1">
    <property type="nucleotide sequence ID" value="XM_031890393.1"/>
</dbReference>
<feature type="coiled-coil region" evidence="1">
    <location>
        <begin position="57"/>
        <end position="84"/>
    </location>
</feature>